<reference evidence="4 5" key="1">
    <citation type="submission" date="2017-03" db="EMBL/GenBank/DDBJ databases">
        <title>Rapid Whole Genome Sequencing of Comamonas kerstersii Causing Continuous ambulatory Peritoneal Dialysis-Associated Peritonitis.</title>
        <authorList>
            <person name="Zheng B."/>
        </authorList>
    </citation>
    <scope>NUCLEOTIDE SEQUENCE [LARGE SCALE GENOMIC DNA]</scope>
    <source>
        <strain evidence="4 5">8943</strain>
    </source>
</reference>
<dbReference type="SUPFAM" id="SSF53955">
    <property type="entry name" value="Lysozyme-like"/>
    <property type="match status" value="1"/>
</dbReference>
<keyword evidence="2" id="KW-0732">Signal</keyword>
<dbReference type="Pfam" id="PF01464">
    <property type="entry name" value="SLT"/>
    <property type="match status" value="1"/>
</dbReference>
<dbReference type="Gene3D" id="1.10.530.10">
    <property type="match status" value="1"/>
</dbReference>
<feature type="domain" description="Transglycosylase SLT" evidence="3">
    <location>
        <begin position="59"/>
        <end position="156"/>
    </location>
</feature>
<organism evidence="4 5">
    <name type="scientific">Comamonas kerstersii</name>
    <dbReference type="NCBI Taxonomy" id="225992"/>
    <lineage>
        <taxon>Bacteria</taxon>
        <taxon>Pseudomonadati</taxon>
        <taxon>Pseudomonadota</taxon>
        <taxon>Betaproteobacteria</taxon>
        <taxon>Burkholderiales</taxon>
        <taxon>Comamonadaceae</taxon>
        <taxon>Comamonas</taxon>
    </lineage>
</organism>
<evidence type="ECO:0000313" key="5">
    <source>
        <dbReference type="Proteomes" id="UP000242792"/>
    </source>
</evidence>
<dbReference type="InterPro" id="IPR008258">
    <property type="entry name" value="Transglycosylase_SLT_dom_1"/>
</dbReference>
<accession>A0A1V0BGU1</accession>
<dbReference type="PANTHER" id="PTHR37423">
    <property type="entry name" value="SOLUBLE LYTIC MUREIN TRANSGLYCOSYLASE-RELATED"/>
    <property type="match status" value="1"/>
</dbReference>
<dbReference type="PANTHER" id="PTHR37423:SF2">
    <property type="entry name" value="MEMBRANE-BOUND LYTIC MUREIN TRANSGLYCOSYLASE C"/>
    <property type="match status" value="1"/>
</dbReference>
<dbReference type="OrthoDB" id="9815002at2"/>
<name>A0A1V0BGU1_9BURK</name>
<feature type="signal peptide" evidence="2">
    <location>
        <begin position="1"/>
        <end position="30"/>
    </location>
</feature>
<feature type="chain" id="PRO_5010734764" evidence="2">
    <location>
        <begin position="31"/>
        <end position="208"/>
    </location>
</feature>
<dbReference type="KEGG" id="cke:B5M06_13200"/>
<dbReference type="Proteomes" id="UP000242792">
    <property type="component" value="Chromosome"/>
</dbReference>
<evidence type="ECO:0000313" key="4">
    <source>
        <dbReference type="EMBL" id="AQZ99064.1"/>
    </source>
</evidence>
<evidence type="ECO:0000256" key="2">
    <source>
        <dbReference type="SAM" id="SignalP"/>
    </source>
</evidence>
<proteinExistence type="inferred from homology"/>
<dbReference type="GeneID" id="83040276"/>
<evidence type="ECO:0000259" key="3">
    <source>
        <dbReference type="Pfam" id="PF01464"/>
    </source>
</evidence>
<dbReference type="AlphaFoldDB" id="A0A1V0BGU1"/>
<sequence>MRARSMRAWLLAAAALTGAVLSTCAQPVQAQVPAAAQQYRAQLVRTAHSVWGLDAPVAVFAAQVHQESAWKPEAISRVGAGGLAQFMPATASWWCDLNKIAPAACLPHNPAWALRALVGYNKYLYDRTPTRYSSYDRMWVALRAYNGGLGHWQREAVASGATQPTREQVDAACGKARRAAVHCGENLQYPRRILNELQPRYSHWGPGL</sequence>
<dbReference type="EMBL" id="CP020121">
    <property type="protein sequence ID" value="AQZ99064.1"/>
    <property type="molecule type" value="Genomic_DNA"/>
</dbReference>
<gene>
    <name evidence="4" type="ORF">B5M06_13200</name>
</gene>
<dbReference type="RefSeq" id="WP_054066360.1">
    <property type="nucleotide sequence ID" value="NZ_CP020121.1"/>
</dbReference>
<dbReference type="InterPro" id="IPR023346">
    <property type="entry name" value="Lysozyme-like_dom_sf"/>
</dbReference>
<evidence type="ECO:0000256" key="1">
    <source>
        <dbReference type="ARBA" id="ARBA00007734"/>
    </source>
</evidence>
<protein>
    <submittedName>
        <fullName evidence="4">Lytic transglycosylase</fullName>
    </submittedName>
</protein>
<comment type="similarity">
    <text evidence="1">Belongs to the transglycosylase Slt family.</text>
</comment>